<keyword evidence="1" id="KW-0472">Membrane</keyword>
<evidence type="ECO:0000313" key="2">
    <source>
        <dbReference type="EMBL" id="EGJ70956.1"/>
    </source>
</evidence>
<keyword evidence="1" id="KW-1133">Transmembrane helix</keyword>
<feature type="transmembrane region" description="Helical" evidence="1">
    <location>
        <begin position="126"/>
        <end position="153"/>
    </location>
</feature>
<keyword evidence="3" id="KW-1185">Reference proteome</keyword>
<dbReference type="HOGENOM" id="CLU_063192_0_0_10"/>
<evidence type="ECO:0000313" key="3">
    <source>
        <dbReference type="Proteomes" id="UP000018439"/>
    </source>
</evidence>
<gene>
    <name evidence="2" type="ORF">Bcop_0740</name>
</gene>
<dbReference type="AlphaFoldDB" id="F3ZSZ4"/>
<keyword evidence="1 2" id="KW-0812">Transmembrane</keyword>
<proteinExistence type="predicted"/>
<accession>F3ZSZ4</accession>
<organism evidence="2 3">
    <name type="scientific">Bacteroides coprosuis DSM 18011</name>
    <dbReference type="NCBI Taxonomy" id="679937"/>
    <lineage>
        <taxon>Bacteria</taxon>
        <taxon>Pseudomonadati</taxon>
        <taxon>Bacteroidota</taxon>
        <taxon>Bacteroidia</taxon>
        <taxon>Bacteroidales</taxon>
        <taxon>Bacteroidaceae</taxon>
        <taxon>Bacteroides</taxon>
    </lineage>
</organism>
<feature type="transmembrane region" description="Helical" evidence="1">
    <location>
        <begin position="173"/>
        <end position="193"/>
    </location>
</feature>
<protein>
    <submittedName>
        <fullName evidence="2">Putative transmembrane protein</fullName>
    </submittedName>
</protein>
<dbReference type="Proteomes" id="UP000018439">
    <property type="component" value="Chromosome"/>
</dbReference>
<feature type="transmembrane region" description="Helical" evidence="1">
    <location>
        <begin position="86"/>
        <end position="105"/>
    </location>
</feature>
<dbReference type="STRING" id="679937.Bcop_0740"/>
<dbReference type="OrthoDB" id="1097130at2"/>
<dbReference type="eggNOG" id="COG1443">
    <property type="taxonomic scope" value="Bacteria"/>
</dbReference>
<sequence length="372" mass="43072">MSKKGNLSSAFNMSLGFLPILVTIVLCLFISQDIAIYIGTGIGALASLRTAVVKGAKVPRFILYISTIILFLFTVATFVYCKYCPYGYLPLTIEISAFIMMAILYMHKQRFINFFIDRQDSCSKRFYAQGAESAVVAARIFLMVASIHFALILVLMMTAHPILETHIILFNRYLPPIVFLLTIVFNQIAIFYFNRITRHIEYVPIVNKQGAVIGKTMALEAIRYKNEYINPVIRIAAFSQGKLYLCNRSQNCIIDQDKIDIPMECYLKYGETLEHGAKRLIKNAFPKVKGVDPFFNIMYHFENKHTNRLIYLFMVETDNPDLLYNLNFKNGRLWTFQEVEAQMGKNMFSECFKHEYQHLKEVICTREKYKEL</sequence>
<feature type="transmembrane region" description="Helical" evidence="1">
    <location>
        <begin position="61"/>
        <end position="80"/>
    </location>
</feature>
<dbReference type="Gene3D" id="3.90.79.10">
    <property type="entry name" value="Nucleoside Triphosphate Pyrophosphohydrolase"/>
    <property type="match status" value="1"/>
</dbReference>
<reference evidence="2 3" key="1">
    <citation type="journal article" date="2011" name="Stand. Genomic Sci.">
        <title>Non-contiguous finished genome sequence of Bacteroides coprosuis type strain (PC139).</title>
        <authorList>
            <person name="Land M."/>
            <person name="Held B."/>
            <person name="Gronow S."/>
            <person name="Abt B."/>
            <person name="Lucas S."/>
            <person name="Del Rio T.G."/>
            <person name="Nolan M."/>
            <person name="Tice H."/>
            <person name="Cheng J.F."/>
            <person name="Pitluck S."/>
            <person name="Liolios K."/>
            <person name="Pagani I."/>
            <person name="Ivanova N."/>
            <person name="Mavromatis K."/>
            <person name="Mikhailova N."/>
            <person name="Pati A."/>
            <person name="Tapia R."/>
            <person name="Han C."/>
            <person name="Goodwin L."/>
            <person name="Chen A."/>
            <person name="Palaniappan K."/>
            <person name="Hauser L."/>
            <person name="Brambilla E.M."/>
            <person name="Rohde M."/>
            <person name="Goker M."/>
            <person name="Detter J.C."/>
            <person name="Woyke T."/>
            <person name="Bristow J."/>
            <person name="Eisen J.A."/>
            <person name="Markowitz V."/>
            <person name="Hugenholtz P."/>
            <person name="Kyrpides N.C."/>
            <person name="Klenk H.P."/>
            <person name="Lapidus A."/>
        </authorList>
    </citation>
    <scope>NUCLEOTIDE SEQUENCE</scope>
    <source>
        <strain evidence="2 3">DSM 18011</strain>
    </source>
</reference>
<name>F3ZSZ4_9BACE</name>
<evidence type="ECO:0000256" key="1">
    <source>
        <dbReference type="SAM" id="Phobius"/>
    </source>
</evidence>
<dbReference type="EMBL" id="CM001167">
    <property type="protein sequence ID" value="EGJ70956.1"/>
    <property type="molecule type" value="Genomic_DNA"/>
</dbReference>